<evidence type="ECO:0000313" key="2">
    <source>
        <dbReference type="Proteomes" id="UP000077202"/>
    </source>
</evidence>
<gene>
    <name evidence="1" type="ORF">AXG93_4182s1370</name>
</gene>
<sequence>MNNLNNLELLGERVFATLDEARAAVDSQLQDEGFVLTIKHTRSLTVQGTAGLHIPFAFDSLTTAQTALILVGSGAEVIPSVRLGLPESNALPELPIDSSGRSALNSPVDNIYLTA</sequence>
<protein>
    <submittedName>
        <fullName evidence="1">Uncharacterized protein</fullName>
    </submittedName>
</protein>
<dbReference type="EMBL" id="LVLJ01003917">
    <property type="protein sequence ID" value="OAE19189.1"/>
    <property type="molecule type" value="Genomic_DNA"/>
</dbReference>
<keyword evidence="2" id="KW-1185">Reference proteome</keyword>
<reference evidence="1" key="1">
    <citation type="submission" date="2016-03" db="EMBL/GenBank/DDBJ databases">
        <title>Mechanisms controlling the formation of the plant cell surface in tip-growing cells are functionally conserved among land plants.</title>
        <authorList>
            <person name="Honkanen S."/>
            <person name="Jones V.A."/>
            <person name="Morieri G."/>
            <person name="Champion C."/>
            <person name="Hetherington A.J."/>
            <person name="Kelly S."/>
            <person name="Saint-Marcoux D."/>
            <person name="Proust H."/>
            <person name="Prescott H."/>
            <person name="Dolan L."/>
        </authorList>
    </citation>
    <scope>NUCLEOTIDE SEQUENCE [LARGE SCALE GENOMIC DNA]</scope>
    <source>
        <tissue evidence="1">Whole gametophyte</tissue>
    </source>
</reference>
<dbReference type="AlphaFoldDB" id="A0A176VE78"/>
<name>A0A176VE78_MARPO</name>
<comment type="caution">
    <text evidence="1">The sequence shown here is derived from an EMBL/GenBank/DDBJ whole genome shotgun (WGS) entry which is preliminary data.</text>
</comment>
<organism evidence="1 2">
    <name type="scientific">Marchantia polymorpha subsp. ruderalis</name>
    <dbReference type="NCBI Taxonomy" id="1480154"/>
    <lineage>
        <taxon>Eukaryota</taxon>
        <taxon>Viridiplantae</taxon>
        <taxon>Streptophyta</taxon>
        <taxon>Embryophyta</taxon>
        <taxon>Marchantiophyta</taxon>
        <taxon>Marchantiopsida</taxon>
        <taxon>Marchantiidae</taxon>
        <taxon>Marchantiales</taxon>
        <taxon>Marchantiaceae</taxon>
        <taxon>Marchantia</taxon>
    </lineage>
</organism>
<accession>A0A176VE78</accession>
<evidence type="ECO:0000313" key="1">
    <source>
        <dbReference type="EMBL" id="OAE19189.1"/>
    </source>
</evidence>
<proteinExistence type="predicted"/>
<dbReference type="Proteomes" id="UP000077202">
    <property type="component" value="Unassembled WGS sequence"/>
</dbReference>